<dbReference type="HAMAP" id="MF_00116">
    <property type="entry name" value="dUTPase_bact"/>
    <property type="match status" value="1"/>
</dbReference>
<evidence type="ECO:0000256" key="1">
    <source>
        <dbReference type="ARBA" id="ARBA00006581"/>
    </source>
</evidence>
<dbReference type="STRING" id="1122180.Lokhon_02345"/>
<dbReference type="PANTHER" id="PTHR11241:SF0">
    <property type="entry name" value="DEOXYURIDINE 5'-TRIPHOSPHATE NUCLEOTIDOHYDROLASE"/>
    <property type="match status" value="1"/>
</dbReference>
<reference evidence="7 8" key="1">
    <citation type="submission" date="2013-03" db="EMBL/GenBank/DDBJ databases">
        <authorList>
            <person name="Fiebig A."/>
            <person name="Goeker M."/>
            <person name="Klenk H.-P.P."/>
        </authorList>
    </citation>
    <scope>NUCLEOTIDE SEQUENCE [LARGE SCALE GENOMIC DNA]</scope>
    <source>
        <strain evidence="7 8">DSM 17492</strain>
    </source>
</reference>
<evidence type="ECO:0000313" key="8">
    <source>
        <dbReference type="Proteomes" id="UP000025047"/>
    </source>
</evidence>
<comment type="caution">
    <text evidence="5">Lacks conserved residue(s) required for the propagation of feature annotation.</text>
</comment>
<dbReference type="CDD" id="cd07557">
    <property type="entry name" value="trimeric_dUTPase"/>
    <property type="match status" value="1"/>
</dbReference>
<evidence type="ECO:0000256" key="2">
    <source>
        <dbReference type="ARBA" id="ARBA00022801"/>
    </source>
</evidence>
<dbReference type="EC" id="3.6.1.23" evidence="5"/>
<comment type="function">
    <text evidence="5">This enzyme is involved in nucleotide metabolism: it produces dUMP, the immediate precursor of thymidine nucleotides and it decreases the intracellular concentration of dUTP so that uracil cannot be incorporated into DNA.</text>
</comment>
<evidence type="ECO:0000256" key="4">
    <source>
        <dbReference type="ARBA" id="ARBA00047686"/>
    </source>
</evidence>
<keyword evidence="8" id="KW-1185">Reference proteome</keyword>
<protein>
    <recommendedName>
        <fullName evidence="5">Deoxyuridine 5'-triphosphate nucleotidohydrolase</fullName>
        <shortName evidence="5">dUTPase</shortName>
        <ecNumber evidence="5">3.6.1.23</ecNumber>
    </recommendedName>
    <alternativeName>
        <fullName evidence="5">dUTP pyrophosphatase</fullName>
    </alternativeName>
</protein>
<comment type="pathway">
    <text evidence="5">Pyrimidine metabolism; dUMP biosynthesis; dUMP from dCTP (dUTP route): step 2/2.</text>
</comment>
<dbReference type="PATRIC" id="fig|1122180.6.peg.2323"/>
<dbReference type="GO" id="GO:0000287">
    <property type="term" value="F:magnesium ion binding"/>
    <property type="evidence" value="ECO:0007669"/>
    <property type="project" value="UniProtKB-UniRule"/>
</dbReference>
<gene>
    <name evidence="5" type="primary">dut</name>
    <name evidence="7" type="ORF">Lokhon_02345</name>
</gene>
<dbReference type="InterPro" id="IPR033704">
    <property type="entry name" value="dUTPase_trimeric"/>
</dbReference>
<evidence type="ECO:0000256" key="3">
    <source>
        <dbReference type="ARBA" id="ARBA00023080"/>
    </source>
</evidence>
<keyword evidence="5" id="KW-0479">Metal-binding</keyword>
<comment type="similarity">
    <text evidence="1 5">Belongs to the dUTPase family.</text>
</comment>
<dbReference type="UniPathway" id="UPA00610">
    <property type="reaction ID" value="UER00666"/>
</dbReference>
<feature type="binding site" evidence="5">
    <location>
        <begin position="93"/>
        <end position="95"/>
    </location>
    <ligand>
        <name>substrate</name>
    </ligand>
</feature>
<keyword evidence="5" id="KW-0460">Magnesium</keyword>
<dbReference type="PANTHER" id="PTHR11241">
    <property type="entry name" value="DEOXYURIDINE 5'-TRIPHOSPHATE NUCLEOTIDOHYDROLASE"/>
    <property type="match status" value="1"/>
</dbReference>
<dbReference type="SUPFAM" id="SSF51283">
    <property type="entry name" value="dUTPase-like"/>
    <property type="match status" value="1"/>
</dbReference>
<feature type="binding site" evidence="5">
    <location>
        <begin position="76"/>
        <end position="78"/>
    </location>
    <ligand>
        <name>substrate</name>
    </ligand>
</feature>
<dbReference type="Gene3D" id="2.70.40.10">
    <property type="match status" value="1"/>
</dbReference>
<dbReference type="eggNOG" id="COG0756">
    <property type="taxonomic scope" value="Bacteria"/>
</dbReference>
<feature type="domain" description="dUTPase-like" evidence="6">
    <location>
        <begin position="20"/>
        <end position="155"/>
    </location>
</feature>
<comment type="catalytic activity">
    <reaction evidence="4 5">
        <text>dUTP + H2O = dUMP + diphosphate + H(+)</text>
        <dbReference type="Rhea" id="RHEA:10248"/>
        <dbReference type="ChEBI" id="CHEBI:15377"/>
        <dbReference type="ChEBI" id="CHEBI:15378"/>
        <dbReference type="ChEBI" id="CHEBI:33019"/>
        <dbReference type="ChEBI" id="CHEBI:61555"/>
        <dbReference type="ChEBI" id="CHEBI:246422"/>
        <dbReference type="EC" id="3.6.1.23"/>
    </reaction>
</comment>
<evidence type="ECO:0000256" key="5">
    <source>
        <dbReference type="HAMAP-Rule" id="MF_00116"/>
    </source>
</evidence>
<name>A0A017HA94_9RHOB</name>
<proteinExistence type="inferred from homology"/>
<keyword evidence="3 5" id="KW-0546">Nucleotide metabolism</keyword>
<dbReference type="GO" id="GO:0006226">
    <property type="term" value="P:dUMP biosynthetic process"/>
    <property type="evidence" value="ECO:0007669"/>
    <property type="project" value="UniProtKB-UniRule"/>
</dbReference>
<dbReference type="HOGENOM" id="CLU_068508_1_2_5"/>
<dbReference type="InterPro" id="IPR008181">
    <property type="entry name" value="dUTPase"/>
</dbReference>
<comment type="caution">
    <text evidence="7">The sequence shown here is derived from an EMBL/GenBank/DDBJ whole genome shotgun (WGS) entry which is preliminary data.</text>
</comment>
<evidence type="ECO:0000259" key="6">
    <source>
        <dbReference type="Pfam" id="PF00692"/>
    </source>
</evidence>
<dbReference type="InterPro" id="IPR029054">
    <property type="entry name" value="dUTPase-like"/>
</dbReference>
<dbReference type="GO" id="GO:0046081">
    <property type="term" value="P:dUTP catabolic process"/>
    <property type="evidence" value="ECO:0007669"/>
    <property type="project" value="InterPro"/>
</dbReference>
<accession>A0A017HA94</accession>
<dbReference type="Pfam" id="PF00692">
    <property type="entry name" value="dUTPase"/>
    <property type="match status" value="1"/>
</dbReference>
<sequence length="158" mass="16115">MGSRIGVRLCWTETADRSLPLPAYQTAGAAGADLVANLDPGNREGGLLLAPGARALVPTGLRVAVPEGYELQLRPRSGLALKHGITLPNSPGTIDSDYRGPLGIIVMNAGQESFAVTHGMRIAQAVLAPVVTAGFELVADLDETARGTGGFGSTGGIA</sequence>
<organism evidence="7 8">
    <name type="scientific">Limimaricola hongkongensis DSM 17492</name>
    <dbReference type="NCBI Taxonomy" id="1122180"/>
    <lineage>
        <taxon>Bacteria</taxon>
        <taxon>Pseudomonadati</taxon>
        <taxon>Pseudomonadota</taxon>
        <taxon>Alphaproteobacteria</taxon>
        <taxon>Rhodobacterales</taxon>
        <taxon>Paracoccaceae</taxon>
        <taxon>Limimaricola</taxon>
    </lineage>
</organism>
<dbReference type="InterPro" id="IPR036157">
    <property type="entry name" value="dUTPase-like_sf"/>
</dbReference>
<dbReference type="GO" id="GO:0004170">
    <property type="term" value="F:dUTP diphosphatase activity"/>
    <property type="evidence" value="ECO:0007669"/>
    <property type="project" value="UniProtKB-UniRule"/>
</dbReference>
<dbReference type="NCBIfam" id="NF001862">
    <property type="entry name" value="PRK00601.1"/>
    <property type="match status" value="1"/>
</dbReference>
<dbReference type="Proteomes" id="UP000025047">
    <property type="component" value="Unassembled WGS sequence"/>
</dbReference>
<evidence type="ECO:0000313" key="7">
    <source>
        <dbReference type="EMBL" id="EYD70704.1"/>
    </source>
</evidence>
<dbReference type="AlphaFoldDB" id="A0A017HA94"/>
<comment type="cofactor">
    <cofactor evidence="5">
        <name>Mg(2+)</name>
        <dbReference type="ChEBI" id="CHEBI:18420"/>
    </cofactor>
</comment>
<dbReference type="OrthoDB" id="9809956at2"/>
<keyword evidence="2 5" id="KW-0378">Hydrolase</keyword>
<feature type="binding site" evidence="5">
    <location>
        <position position="89"/>
    </location>
    <ligand>
        <name>substrate</name>
    </ligand>
</feature>
<dbReference type="NCBIfam" id="TIGR00576">
    <property type="entry name" value="dut"/>
    <property type="match status" value="1"/>
</dbReference>
<dbReference type="EMBL" id="APGJ01000007">
    <property type="protein sequence ID" value="EYD70704.1"/>
    <property type="molecule type" value="Genomic_DNA"/>
</dbReference>